<keyword evidence="2" id="KW-1185">Reference proteome</keyword>
<gene>
    <name evidence="1" type="ORF">ACFQGD_18645</name>
</gene>
<sequence>MDTADVDLVTHGELEVEGRLLDASNATLYCSLRLDGRTANAVYKPIAGERPLWDFPDGTLAGREVATYAIATASGLGRVPPTVLRDGPLGEGMVQLWIDSGPTELVDVVAPDDVPEGWHVVLHAHDRFGTPVVLAHSARHDVAELALLDVIVNNTDRKGGHVLLGADGQVYGVDHGICLHADPKLRTVLWGWAGKPVPPESARKLERLLDLLDHSLGDTLTEHLTDAEIDALRARTRDLLDTGAFPAPHDTIRAIPWPLF</sequence>
<dbReference type="Proteomes" id="UP001596337">
    <property type="component" value="Unassembled WGS sequence"/>
</dbReference>
<dbReference type="InterPro" id="IPR022292">
    <property type="entry name" value="CHP03843"/>
</dbReference>
<evidence type="ECO:0000313" key="2">
    <source>
        <dbReference type="Proteomes" id="UP001596337"/>
    </source>
</evidence>
<evidence type="ECO:0000313" key="1">
    <source>
        <dbReference type="EMBL" id="MFC6869165.1"/>
    </source>
</evidence>
<dbReference type="RefSeq" id="WP_345393340.1">
    <property type="nucleotide sequence ID" value="NZ_BAABLA010000019.1"/>
</dbReference>
<dbReference type="NCBIfam" id="TIGR03843">
    <property type="entry name" value="SCO1664 family protein"/>
    <property type="match status" value="1"/>
</dbReference>
<comment type="caution">
    <text evidence="1">The sequence shown here is derived from an EMBL/GenBank/DDBJ whole genome shotgun (WGS) entry which is preliminary data.</text>
</comment>
<reference evidence="2" key="1">
    <citation type="journal article" date="2019" name="Int. J. Syst. Evol. Microbiol.">
        <title>The Global Catalogue of Microorganisms (GCM) 10K type strain sequencing project: providing services to taxonomists for standard genome sequencing and annotation.</title>
        <authorList>
            <consortium name="The Broad Institute Genomics Platform"/>
            <consortium name="The Broad Institute Genome Sequencing Center for Infectious Disease"/>
            <person name="Wu L."/>
            <person name="Ma J."/>
        </authorList>
    </citation>
    <scope>NUCLEOTIDE SEQUENCE [LARGE SCALE GENOMIC DNA]</scope>
    <source>
        <strain evidence="2">KCTC 32255</strain>
    </source>
</reference>
<proteinExistence type="predicted"/>
<name>A0ABW2C3H2_9PSEU</name>
<accession>A0ABW2C3H2</accession>
<organism evidence="1 2">
    <name type="scientific">Haloechinothrix salitolerans</name>
    <dbReference type="NCBI Taxonomy" id="926830"/>
    <lineage>
        <taxon>Bacteria</taxon>
        <taxon>Bacillati</taxon>
        <taxon>Actinomycetota</taxon>
        <taxon>Actinomycetes</taxon>
        <taxon>Pseudonocardiales</taxon>
        <taxon>Pseudonocardiaceae</taxon>
        <taxon>Haloechinothrix</taxon>
    </lineage>
</organism>
<dbReference type="EMBL" id="JBHSXX010000001">
    <property type="protein sequence ID" value="MFC6869165.1"/>
    <property type="molecule type" value="Genomic_DNA"/>
</dbReference>
<protein>
    <submittedName>
        <fullName evidence="1">SCO1664 family protein</fullName>
    </submittedName>
</protein>